<organism evidence="1">
    <name type="scientific">Lotharella globosa</name>
    <dbReference type="NCBI Taxonomy" id="91324"/>
    <lineage>
        <taxon>Eukaryota</taxon>
        <taxon>Sar</taxon>
        <taxon>Rhizaria</taxon>
        <taxon>Cercozoa</taxon>
        <taxon>Chlorarachniophyceae</taxon>
        <taxon>Lotharella</taxon>
    </lineage>
</organism>
<proteinExistence type="predicted"/>
<dbReference type="Gene3D" id="2.60.120.380">
    <property type="match status" value="1"/>
</dbReference>
<protein>
    <submittedName>
        <fullName evidence="1">Uncharacterized protein</fullName>
    </submittedName>
</protein>
<reference evidence="1" key="1">
    <citation type="submission" date="2021-01" db="EMBL/GenBank/DDBJ databases">
        <authorList>
            <person name="Corre E."/>
            <person name="Pelletier E."/>
            <person name="Niang G."/>
            <person name="Scheremetjew M."/>
            <person name="Finn R."/>
            <person name="Kale V."/>
            <person name="Holt S."/>
            <person name="Cochrane G."/>
            <person name="Meng A."/>
            <person name="Brown T."/>
            <person name="Cohen L."/>
        </authorList>
    </citation>
    <scope>NUCLEOTIDE SEQUENCE</scope>
    <source>
        <strain evidence="1">CCCM811</strain>
    </source>
</reference>
<name>A0A7S4DVL0_9EUKA</name>
<dbReference type="AlphaFoldDB" id="A0A7S4DVL0"/>
<dbReference type="InterPro" id="IPR008979">
    <property type="entry name" value="Galactose-bd-like_sf"/>
</dbReference>
<accession>A0A7S4DVL0</accession>
<dbReference type="EMBL" id="HBIV01034004">
    <property type="protein sequence ID" value="CAE0672616.1"/>
    <property type="molecule type" value="Transcribed_RNA"/>
</dbReference>
<gene>
    <name evidence="1" type="ORF">LGLO00237_LOCUS24266</name>
</gene>
<dbReference type="SUPFAM" id="SSF49785">
    <property type="entry name" value="Galactose-binding domain-like"/>
    <property type="match status" value="1"/>
</dbReference>
<evidence type="ECO:0000313" key="1">
    <source>
        <dbReference type="EMBL" id="CAE0672616.1"/>
    </source>
</evidence>
<sequence length="229" mass="24100">MIASTVPAVGNGIVETPYGNEYTNGRNCSVEAPCSYSGPLNSSTAQNYWAIAGFGNAQLASALWFAGDPHRLHFSDRRFLFPSDRHCYAVDNLKASSYLTAVLVWTDPAASPIAAKALVNDLDLRVTLHSTSAEEEDQIFLGNADYTNSTCRDSLNNVEKVTIRPGGASASSSSSATVVVEASAVVLGAAQNYALVVLLPATAAFEPVPCDDDAMSSTTSADFECDATT</sequence>